<dbReference type="OrthoDB" id="3983163at2759"/>
<sequence length="88" mass="9887">MPPPLSPFPPSSLPQRVQYRPDGKRRKGPPVELDRCELLQLSQYACNLAPAGETGPHGEKKVLCEELVRLFRRCANGLTVETTSWEGW</sequence>
<dbReference type="Pfam" id="PF11093">
    <property type="entry name" value="Mitochondr_Som1"/>
    <property type="match status" value="1"/>
</dbReference>
<dbReference type="GO" id="GO:0042720">
    <property type="term" value="C:mitochondrial inner membrane peptidase complex"/>
    <property type="evidence" value="ECO:0007669"/>
    <property type="project" value="InterPro"/>
</dbReference>
<evidence type="ECO:0000313" key="3">
    <source>
        <dbReference type="Proteomes" id="UP000799766"/>
    </source>
</evidence>
<name>A0A6A6P3F8_9PEZI</name>
<dbReference type="Proteomes" id="UP000799766">
    <property type="component" value="Unassembled WGS sequence"/>
</dbReference>
<proteinExistence type="predicted"/>
<organism evidence="2 3">
    <name type="scientific">Lineolata rhizophorae</name>
    <dbReference type="NCBI Taxonomy" id="578093"/>
    <lineage>
        <taxon>Eukaryota</taxon>
        <taxon>Fungi</taxon>
        <taxon>Dikarya</taxon>
        <taxon>Ascomycota</taxon>
        <taxon>Pezizomycotina</taxon>
        <taxon>Dothideomycetes</taxon>
        <taxon>Dothideomycetes incertae sedis</taxon>
        <taxon>Lineolatales</taxon>
        <taxon>Lineolataceae</taxon>
        <taxon>Lineolata</taxon>
    </lineage>
</organism>
<evidence type="ECO:0000256" key="1">
    <source>
        <dbReference type="SAM" id="MobiDB-lite"/>
    </source>
</evidence>
<dbReference type="EMBL" id="MU001677">
    <property type="protein sequence ID" value="KAF2458551.1"/>
    <property type="molecule type" value="Genomic_DNA"/>
</dbReference>
<keyword evidence="3" id="KW-1185">Reference proteome</keyword>
<feature type="compositionally biased region" description="Pro residues" evidence="1">
    <location>
        <begin position="1"/>
        <end position="12"/>
    </location>
</feature>
<evidence type="ECO:0000313" key="2">
    <source>
        <dbReference type="EMBL" id="KAF2458551.1"/>
    </source>
</evidence>
<reference evidence="2" key="1">
    <citation type="journal article" date="2020" name="Stud. Mycol.">
        <title>101 Dothideomycetes genomes: a test case for predicting lifestyles and emergence of pathogens.</title>
        <authorList>
            <person name="Haridas S."/>
            <person name="Albert R."/>
            <person name="Binder M."/>
            <person name="Bloem J."/>
            <person name="Labutti K."/>
            <person name="Salamov A."/>
            <person name="Andreopoulos B."/>
            <person name="Baker S."/>
            <person name="Barry K."/>
            <person name="Bills G."/>
            <person name="Bluhm B."/>
            <person name="Cannon C."/>
            <person name="Castanera R."/>
            <person name="Culley D."/>
            <person name="Daum C."/>
            <person name="Ezra D."/>
            <person name="Gonzalez J."/>
            <person name="Henrissat B."/>
            <person name="Kuo A."/>
            <person name="Liang C."/>
            <person name="Lipzen A."/>
            <person name="Lutzoni F."/>
            <person name="Magnuson J."/>
            <person name="Mondo S."/>
            <person name="Nolan M."/>
            <person name="Ohm R."/>
            <person name="Pangilinan J."/>
            <person name="Park H.-J."/>
            <person name="Ramirez L."/>
            <person name="Alfaro M."/>
            <person name="Sun H."/>
            <person name="Tritt A."/>
            <person name="Yoshinaga Y."/>
            <person name="Zwiers L.-H."/>
            <person name="Turgeon B."/>
            <person name="Goodwin S."/>
            <person name="Spatafora J."/>
            <person name="Crous P."/>
            <person name="Grigoriev I."/>
        </authorList>
    </citation>
    <scope>NUCLEOTIDE SEQUENCE</scope>
    <source>
        <strain evidence="2">ATCC 16933</strain>
    </source>
</reference>
<evidence type="ECO:0008006" key="4">
    <source>
        <dbReference type="Google" id="ProtNLM"/>
    </source>
</evidence>
<gene>
    <name evidence="2" type="ORF">BDY21DRAFT_283650</name>
</gene>
<protein>
    <recommendedName>
        <fullName evidence="4">Mitochondrial export protein Som1</fullName>
    </recommendedName>
</protein>
<accession>A0A6A6P3F8</accession>
<dbReference type="InterPro" id="IPR024645">
    <property type="entry name" value="Mitochondr_Som1"/>
</dbReference>
<feature type="region of interest" description="Disordered" evidence="1">
    <location>
        <begin position="1"/>
        <end position="31"/>
    </location>
</feature>
<dbReference type="AlphaFoldDB" id="A0A6A6P3F8"/>